<reference evidence="2" key="2">
    <citation type="submission" date="2017-12" db="EMBL/GenBank/DDBJ databases">
        <title>Genome sequence of the Bar-tailed Godwit (Limosa lapponica baueri).</title>
        <authorList>
            <person name="Lima N.C.B."/>
            <person name="Parody-Merino A.M."/>
            <person name="Battley P.F."/>
            <person name="Fidler A.E."/>
            <person name="Prosdocimi F."/>
        </authorList>
    </citation>
    <scope>NUCLEOTIDE SEQUENCE [LARGE SCALE GENOMIC DNA]</scope>
</reference>
<evidence type="ECO:0000313" key="1">
    <source>
        <dbReference type="EMBL" id="PKU48542.1"/>
    </source>
</evidence>
<evidence type="ECO:0000313" key="2">
    <source>
        <dbReference type="Proteomes" id="UP000233556"/>
    </source>
</evidence>
<keyword evidence="2" id="KW-1185">Reference proteome</keyword>
<organism evidence="1 2">
    <name type="scientific">Limosa lapponica baueri</name>
    <dbReference type="NCBI Taxonomy" id="1758121"/>
    <lineage>
        <taxon>Eukaryota</taxon>
        <taxon>Metazoa</taxon>
        <taxon>Chordata</taxon>
        <taxon>Craniata</taxon>
        <taxon>Vertebrata</taxon>
        <taxon>Euteleostomi</taxon>
        <taxon>Archelosauria</taxon>
        <taxon>Archosauria</taxon>
        <taxon>Dinosauria</taxon>
        <taxon>Saurischia</taxon>
        <taxon>Theropoda</taxon>
        <taxon>Coelurosauria</taxon>
        <taxon>Aves</taxon>
        <taxon>Neognathae</taxon>
        <taxon>Neoaves</taxon>
        <taxon>Charadriiformes</taxon>
        <taxon>Scolopacidae</taxon>
        <taxon>Limosa</taxon>
    </lineage>
</organism>
<dbReference type="AlphaFoldDB" id="A0A2I0UR80"/>
<accession>A0A2I0UR80</accession>
<sequence>MSVANTGMAWTTRLQPIPMLLFSLSSSKRQNGNFTHVLATVFRAVTSVFIQPHLIQSYGLTYQAGLCWDTQLYARKQVTLHTPSKRCQIEETQVVGYRKENSRM</sequence>
<protein>
    <submittedName>
        <fullName evidence="1">Uncharacterized protein</fullName>
    </submittedName>
</protein>
<dbReference type="EMBL" id="KZ505651">
    <property type="protein sequence ID" value="PKU48542.1"/>
    <property type="molecule type" value="Genomic_DNA"/>
</dbReference>
<name>A0A2I0UR80_LIMLA</name>
<reference evidence="2" key="1">
    <citation type="submission" date="2017-11" db="EMBL/GenBank/DDBJ databases">
        <authorList>
            <person name="Lima N.C."/>
            <person name="Parody-Merino A.M."/>
            <person name="Battley P.F."/>
            <person name="Fidler A.E."/>
            <person name="Prosdocimi F."/>
        </authorList>
    </citation>
    <scope>NUCLEOTIDE SEQUENCE [LARGE SCALE GENOMIC DNA]</scope>
</reference>
<dbReference type="Proteomes" id="UP000233556">
    <property type="component" value="Unassembled WGS sequence"/>
</dbReference>
<gene>
    <name evidence="1" type="ORF">llap_1170</name>
</gene>
<proteinExistence type="predicted"/>